<reference evidence="2" key="1">
    <citation type="submission" date="2025-08" db="UniProtKB">
        <authorList>
            <consortium name="Ensembl"/>
        </authorList>
    </citation>
    <scope>IDENTIFICATION</scope>
</reference>
<reference evidence="2" key="2">
    <citation type="submission" date="2025-09" db="UniProtKB">
        <authorList>
            <consortium name="Ensembl"/>
        </authorList>
    </citation>
    <scope>IDENTIFICATION</scope>
</reference>
<dbReference type="Ensembl" id="ENSEBUT00000023956.1">
    <property type="protein sequence ID" value="ENSEBUP00000023380.1"/>
    <property type="gene ID" value="ENSEBUG00000014401.1"/>
</dbReference>
<keyword evidence="1" id="KW-0175">Coiled coil</keyword>
<accession>A0A8C4R0P2</accession>
<feature type="coiled-coil region" evidence="1">
    <location>
        <begin position="161"/>
        <end position="195"/>
    </location>
</feature>
<proteinExistence type="predicted"/>
<evidence type="ECO:0000313" key="2">
    <source>
        <dbReference type="Ensembl" id="ENSEBUP00000023380.1"/>
    </source>
</evidence>
<evidence type="ECO:0000256" key="1">
    <source>
        <dbReference type="SAM" id="Coils"/>
    </source>
</evidence>
<evidence type="ECO:0000313" key="3">
    <source>
        <dbReference type="Proteomes" id="UP000694388"/>
    </source>
</evidence>
<organism evidence="2 3">
    <name type="scientific">Eptatretus burgeri</name>
    <name type="common">Inshore hagfish</name>
    <dbReference type="NCBI Taxonomy" id="7764"/>
    <lineage>
        <taxon>Eukaryota</taxon>
        <taxon>Metazoa</taxon>
        <taxon>Chordata</taxon>
        <taxon>Craniata</taxon>
        <taxon>Vertebrata</taxon>
        <taxon>Cyclostomata</taxon>
        <taxon>Myxini</taxon>
        <taxon>Myxiniformes</taxon>
        <taxon>Myxinidae</taxon>
        <taxon>Eptatretinae</taxon>
        <taxon>Eptatretus</taxon>
    </lineage>
</organism>
<sequence>MGPPAIYPIAADFTYVAVPSTYGTWWDRLARWTPGRCPKNPEWFKSQDFIELLFDEPVFPTRVSVSQMQHPGHVVRILVKPWDEGEESAVCRWQTLWSGPADTNLRQNATRHFSSPIQPPGFATNALRLELNCSLSVYCMELATVVLHGIPVDIIQPKKIKSEYLAESKGLQQKRNMMERRRQDMVKQMEEERRANEEEGKLSHFTNNGYFDLLPFEPYPARLLLQPFHVQTPGPQAFLAISLRGGPSAFEASSYLCTLARSLVDRKRWKIQSYGP</sequence>
<protein>
    <submittedName>
        <fullName evidence="2">Uncharacterized protein</fullName>
    </submittedName>
</protein>
<dbReference type="GeneTree" id="ENSGT00940000155184"/>
<dbReference type="Proteomes" id="UP000694388">
    <property type="component" value="Unplaced"/>
</dbReference>
<keyword evidence="3" id="KW-1185">Reference proteome</keyword>
<dbReference type="AlphaFoldDB" id="A0A8C4R0P2"/>
<name>A0A8C4R0P2_EPTBU</name>